<name>A0A1R2CDS6_9CILI</name>
<feature type="transmembrane region" description="Helical" evidence="1">
    <location>
        <begin position="37"/>
        <end position="60"/>
    </location>
</feature>
<keyword evidence="1" id="KW-0472">Membrane</keyword>
<feature type="transmembrane region" description="Helical" evidence="1">
    <location>
        <begin position="7"/>
        <end position="31"/>
    </location>
</feature>
<reference evidence="2 3" key="1">
    <citation type="submission" date="2016-11" db="EMBL/GenBank/DDBJ databases">
        <title>The macronuclear genome of Stentor coeruleus: a giant cell with tiny introns.</title>
        <authorList>
            <person name="Slabodnick M."/>
            <person name="Ruby J.G."/>
            <person name="Reiff S.B."/>
            <person name="Swart E.C."/>
            <person name="Gosai S."/>
            <person name="Prabakaran S."/>
            <person name="Witkowska E."/>
            <person name="Larue G.E."/>
            <person name="Fisher S."/>
            <person name="Freeman R.M."/>
            <person name="Gunawardena J."/>
            <person name="Chu W."/>
            <person name="Stover N.A."/>
            <person name="Gregory B.D."/>
            <person name="Nowacki M."/>
            <person name="Derisi J."/>
            <person name="Roy S.W."/>
            <person name="Marshall W.F."/>
            <person name="Sood P."/>
        </authorList>
    </citation>
    <scope>NUCLEOTIDE SEQUENCE [LARGE SCALE GENOMIC DNA]</scope>
    <source>
        <strain evidence="2">WM001</strain>
    </source>
</reference>
<evidence type="ECO:0000313" key="3">
    <source>
        <dbReference type="Proteomes" id="UP000187209"/>
    </source>
</evidence>
<sequence length="231" mass="26190">MNLKLEILLLFLGGLIRIIVFAADIYYLIIISYKGTYTYYIAFTSLFAPSIVQFFVYIYLVISDLINHRFSMLKLLVALLFVLGDSLGINYFVFSIILCSNTVTDGDFYIVEVLIKSSALINSLFQSMPQIIVQIYNNHIMRNWTIFNIFSVGATCSSMIYTIFKLSYAVDKVKQYEVAAEVDKGKAPEVDTVNTAASRNSKARAVKCTMMNIIVPTEENNEDDEVYNSNI</sequence>
<gene>
    <name evidence="2" type="ORF">SteCoe_11151</name>
</gene>
<keyword evidence="3" id="KW-1185">Reference proteome</keyword>
<evidence type="ECO:0000313" key="2">
    <source>
        <dbReference type="EMBL" id="OMJ87152.1"/>
    </source>
</evidence>
<dbReference type="Proteomes" id="UP000187209">
    <property type="component" value="Unassembled WGS sequence"/>
</dbReference>
<protein>
    <submittedName>
        <fullName evidence="2">Uncharacterized protein</fullName>
    </submittedName>
</protein>
<feature type="transmembrane region" description="Helical" evidence="1">
    <location>
        <begin position="108"/>
        <end position="125"/>
    </location>
</feature>
<organism evidence="2 3">
    <name type="scientific">Stentor coeruleus</name>
    <dbReference type="NCBI Taxonomy" id="5963"/>
    <lineage>
        <taxon>Eukaryota</taxon>
        <taxon>Sar</taxon>
        <taxon>Alveolata</taxon>
        <taxon>Ciliophora</taxon>
        <taxon>Postciliodesmatophora</taxon>
        <taxon>Heterotrichea</taxon>
        <taxon>Heterotrichida</taxon>
        <taxon>Stentoridae</taxon>
        <taxon>Stentor</taxon>
    </lineage>
</organism>
<dbReference type="EMBL" id="MPUH01000184">
    <property type="protein sequence ID" value="OMJ87152.1"/>
    <property type="molecule type" value="Genomic_DNA"/>
</dbReference>
<comment type="caution">
    <text evidence="2">The sequence shown here is derived from an EMBL/GenBank/DDBJ whole genome shotgun (WGS) entry which is preliminary data.</text>
</comment>
<keyword evidence="1" id="KW-0812">Transmembrane</keyword>
<accession>A0A1R2CDS6</accession>
<dbReference type="OrthoDB" id="323704at2759"/>
<evidence type="ECO:0000256" key="1">
    <source>
        <dbReference type="SAM" id="Phobius"/>
    </source>
</evidence>
<feature type="transmembrane region" description="Helical" evidence="1">
    <location>
        <begin position="146"/>
        <end position="164"/>
    </location>
</feature>
<feature type="transmembrane region" description="Helical" evidence="1">
    <location>
        <begin position="72"/>
        <end position="96"/>
    </location>
</feature>
<dbReference type="AlphaFoldDB" id="A0A1R2CDS6"/>
<keyword evidence="1" id="KW-1133">Transmembrane helix</keyword>
<proteinExistence type="predicted"/>